<evidence type="ECO:0000259" key="7">
    <source>
        <dbReference type="Pfam" id="PF25151"/>
    </source>
</evidence>
<accession>A0A8B9I6A7</accession>
<name>A0A8B9I6A7_9AVES</name>
<dbReference type="GO" id="GO:0032471">
    <property type="term" value="P:negative regulation of endoplasmic reticulum calcium ion concentration"/>
    <property type="evidence" value="ECO:0007669"/>
    <property type="project" value="Ensembl"/>
</dbReference>
<dbReference type="GO" id="GO:0030234">
    <property type="term" value="F:enzyme regulator activity"/>
    <property type="evidence" value="ECO:0007669"/>
    <property type="project" value="Ensembl"/>
</dbReference>
<reference evidence="8" key="2">
    <citation type="submission" date="2025-09" db="UniProtKB">
        <authorList>
            <consortium name="Ensembl"/>
        </authorList>
    </citation>
    <scope>IDENTIFICATION</scope>
</reference>
<dbReference type="InterPro" id="IPR056842">
    <property type="entry name" value="THADA-like_TPR_C"/>
</dbReference>
<dbReference type="InterPro" id="IPR056843">
    <property type="entry name" value="THADA-like_TPR"/>
</dbReference>
<comment type="function">
    <text evidence="3">Together with methyltransferase FTSJ1, methylates the 2'-O-ribose of nucleotides at position 32 of the anticodon loop of substrate tRNAs.</text>
</comment>
<evidence type="ECO:0000256" key="2">
    <source>
        <dbReference type="ARBA" id="ARBA00022694"/>
    </source>
</evidence>
<dbReference type="SUPFAM" id="SSF48371">
    <property type="entry name" value="ARM repeat"/>
    <property type="match status" value="3"/>
</dbReference>
<reference evidence="8" key="1">
    <citation type="submission" date="2025-08" db="UniProtKB">
        <authorList>
            <consortium name="Ensembl"/>
        </authorList>
    </citation>
    <scope>IDENTIFICATION</scope>
</reference>
<organism evidence="8 9">
    <name type="scientific">Anser brachyrhynchus</name>
    <name type="common">Pink-footed goose</name>
    <dbReference type="NCBI Taxonomy" id="132585"/>
    <lineage>
        <taxon>Eukaryota</taxon>
        <taxon>Metazoa</taxon>
        <taxon>Chordata</taxon>
        <taxon>Craniata</taxon>
        <taxon>Vertebrata</taxon>
        <taxon>Euteleostomi</taxon>
        <taxon>Archelosauria</taxon>
        <taxon>Archosauria</taxon>
        <taxon>Dinosauria</taxon>
        <taxon>Saurischia</taxon>
        <taxon>Theropoda</taxon>
        <taxon>Coelurosauria</taxon>
        <taxon>Aves</taxon>
        <taxon>Neognathae</taxon>
        <taxon>Galloanserae</taxon>
        <taxon>Anseriformes</taxon>
        <taxon>Anatidae</taxon>
        <taxon>Anserinae</taxon>
        <taxon>Anser</taxon>
    </lineage>
</organism>
<dbReference type="Pfam" id="PF25151">
    <property type="entry name" value="TPR_Trm732_C"/>
    <property type="match status" value="1"/>
</dbReference>
<protein>
    <recommendedName>
        <fullName evidence="4">tRNA (32-2'-O)-methyltransferase regulator THADA</fullName>
    </recommendedName>
</protein>
<dbReference type="InterPro" id="IPR051954">
    <property type="entry name" value="tRNA_methyltransferase_THADA"/>
</dbReference>
<evidence type="ECO:0000256" key="4">
    <source>
        <dbReference type="ARBA" id="ARBA00035698"/>
    </source>
</evidence>
<gene>
    <name evidence="8" type="primary">THADA</name>
</gene>
<evidence type="ECO:0000313" key="9">
    <source>
        <dbReference type="Proteomes" id="UP000694426"/>
    </source>
</evidence>
<evidence type="ECO:0000259" key="6">
    <source>
        <dbReference type="Pfam" id="PF25150"/>
    </source>
</evidence>
<dbReference type="Ensembl" id="ENSABRT00000017379.1">
    <property type="protein sequence ID" value="ENSABRP00000012129.1"/>
    <property type="gene ID" value="ENSABRG00000008282.1"/>
</dbReference>
<dbReference type="InterPro" id="IPR019442">
    <property type="entry name" value="THADA/TRM732_DUF2428"/>
</dbReference>
<feature type="domain" description="tRNA (32-2'-O)-methyltransferase regulator THADA-like TPR repeats region" evidence="6">
    <location>
        <begin position="518"/>
        <end position="800"/>
    </location>
</feature>
<sequence length="1921" mass="216214">MVLKKKKEVQVDAFFFDHRQLEKLQSKFFAEEQNLASLLLHCGQLNNGIQQIQCIKQIMPLVKMMDQNSACDPMVKACLDILGETYFSLGVKNPLKKVLASSLNGLPEQLMPLGVQSFVCCLREELKTTDIYLYRKVLDNLASCMEDFSLGMMKSNILSSVLTCSFLQKSLLDIQEENRQSRGNRVVQTQLMHDLLMAIKVSMMLVQKLQENIQGSLWKNHESCIWQSMCSLLKIKTVLCLVETLLQTVQTTSGLAFILFTKAMYEPAEELPSLVSACHAGMPAWFVSNCGTLCTEELSDSVLLFLCHGALAMLDWKNRSMGESGEKLLLDIASVLLSLSSELKESSMAICLSRTVAVWTNSALAALISDSPGLKIKLNGNSEVIGKLLEYVYTHWEHPLDVVRHQTKLIFRNLLQIHQTIVTGCNLKSDPFFARLTKHLLSLEWHVKGKYASLGCLVECVGTESILQLDRTIPGQILDMMNDQSLAPYASDLLETMFTNHKVQFTSSCKESSWIDQWHDIWVSPLLLILCEGNHDQTTYIIDYYLPKLLRCSPDSLSYMMRILQASADANLGCNYCCISFFSGSCSTRGALGALMACLRTARAHGHLELSSIMSNGLVSTECIKQGLVHQHNQVCIDALGLLCETHRSTEVVSEEEMQLILFFLEYNLNSQSPSVRQQICSLLRKLFCRIQESSQVLYKLEQNKTKQELLEDSTKRHPSGILQQYNDFMSSVCDRLFEALFPGSSHSTRFSALTILGSVAEIFSVPKGQVHIFKLDQEIDSTRVQTLIQCFASTFEEVKVLAFELLMKLDTVLFCVFFQDSENVDLLFQAAVDLSTSTKPYDCVTASYLLNFLVYHKELQHICLGKWIEHSPQTDENTSASTMEKNTLAVIKLLLVNVEEEIFQAKKSLLQAAASFPMYGRVHCITGALQQLPFNNLMLMTEWKQMVARLILMSYELSAVVSPVVQSSSPEGLIPMDNDSEMADRLQMILHEIQPQDTNDYFMQAKILKEHCKIESEKLAVRKPMENICTEMRGKERQMCDVTAQMVLVCCWRSMKEVSLLLGTLCKLLPTQAASEPSHGLITVDQVKNIGDYFKHHLLQSRHRGAFELAYAGFVQLTEMLSRCNSRSLRKMPEQWLSCVLEEIKSCDPSSTLCATRRSAGIPFYIQALLASEPKKSKTDLLKMTMKELLSLAAPLNESSSVIPQVHALNILRALFRDTRLGENIMPYVADGIQAAILGFMSPVWAVRNSSTLLFSALITRIFGVKREKDENSKKNRMTGREFFSRFPSLYPFLLKQLEVVANTSNSEAEELKIHPSLFLLLLILGKLYPSPMDGTYSALSMAPFVPFIIRCGHSPVYRSREMSGRALVPFVMVNEVPHTVMSLLRGLPDCTSPCIRQNNIHGTLLQVFHLLQSYLESKQFVDSDFQQGLGDIITCIGTKLWLAKRLLIYFTLISGMQLLEFWEEMNRVISDSELMTGVPYSSAVPGLTQYLQSITKLVISVLSVTTGADIRSSSSPVVKKIAKPPLSIVHLLHSEFHEVRLLALEAVLLWLKQANAKQIAEEGVLCLLVDLEGILLTMALKEKNLECFYKVLEILYMMDLRKVLPKTECSIKMNPNELLTWSLNIVDISNSTEWYSILLPCIFCFQISEEVLKKWVQQIISFCGDEQQTEMLLAAAEVLKSITPFLLINEKLILGLSDTLAMWKCVILLLQNEDLVVRDAAAEVIQVAQSQKKSSKGTEFALRIVNAPMALDLAFGTLCELLQLWGEAGAGVPILLEWLLGDSDLRQGSETSEEDDNLFDKGEVNFWEEKLTNVRQLSKHLLRLVQVTHLTLPDQGELNRLSRRAQDRAQLVARLLRALPPTPEFSKTSEFTKLAIQNERISVCLKIINLLKVMCHMRLLTFSLAARSCPLAQPRCAAG</sequence>
<keyword evidence="2" id="KW-0819">tRNA processing</keyword>
<evidence type="ECO:0000256" key="3">
    <source>
        <dbReference type="ARBA" id="ARBA00035625"/>
    </source>
</evidence>
<feature type="domain" description="DUF2428" evidence="5">
    <location>
        <begin position="946"/>
        <end position="1247"/>
    </location>
</feature>
<dbReference type="PANTHER" id="PTHR14387:SF7">
    <property type="entry name" value="THYROID ADENOMA-ASSOCIATED PROTEIN"/>
    <property type="match status" value="1"/>
</dbReference>
<dbReference type="GO" id="GO:0005829">
    <property type="term" value="C:cytosol"/>
    <property type="evidence" value="ECO:0007669"/>
    <property type="project" value="TreeGrafter"/>
</dbReference>
<proteinExistence type="inferred from homology"/>
<dbReference type="InterPro" id="IPR016024">
    <property type="entry name" value="ARM-type_fold"/>
</dbReference>
<dbReference type="GO" id="GO:0002128">
    <property type="term" value="P:tRNA nucleoside ribose methylation"/>
    <property type="evidence" value="ECO:0007669"/>
    <property type="project" value="Ensembl"/>
</dbReference>
<feature type="domain" description="tRNA (32-2'-O)-methyltransferase regulator THADA-like C-terminal TPR repeats region" evidence="7">
    <location>
        <begin position="1249"/>
        <end position="1412"/>
    </location>
</feature>
<dbReference type="GO" id="GO:0055088">
    <property type="term" value="P:lipid homeostasis"/>
    <property type="evidence" value="ECO:0007669"/>
    <property type="project" value="Ensembl"/>
</dbReference>
<evidence type="ECO:0000256" key="1">
    <source>
        <dbReference type="ARBA" id="ARBA00010409"/>
    </source>
</evidence>
<dbReference type="GeneTree" id="ENSGT00390000015500"/>
<evidence type="ECO:0000259" key="5">
    <source>
        <dbReference type="Pfam" id="PF10350"/>
    </source>
</evidence>
<evidence type="ECO:0000313" key="8">
    <source>
        <dbReference type="Ensembl" id="ENSABRP00000012129.1"/>
    </source>
</evidence>
<dbReference type="GO" id="GO:0005783">
    <property type="term" value="C:endoplasmic reticulum"/>
    <property type="evidence" value="ECO:0007669"/>
    <property type="project" value="GOC"/>
</dbReference>
<dbReference type="PANTHER" id="PTHR14387">
    <property type="entry name" value="THADA/DEATH RECEPTOR INTERACTING PROTEIN"/>
    <property type="match status" value="1"/>
</dbReference>
<dbReference type="Pfam" id="PF10350">
    <property type="entry name" value="DUF2428"/>
    <property type="match status" value="1"/>
</dbReference>
<dbReference type="Proteomes" id="UP000694426">
    <property type="component" value="Unplaced"/>
</dbReference>
<keyword evidence="9" id="KW-1185">Reference proteome</keyword>
<comment type="similarity">
    <text evidence="1">Belongs to the THADA family.</text>
</comment>
<dbReference type="Pfam" id="PF25150">
    <property type="entry name" value="TPR_Trm732"/>
    <property type="match status" value="1"/>
</dbReference>